<comment type="similarity">
    <text evidence="2 11">Belongs to the glycosyltransferase 2 family. GalNAc-T subfamily.</text>
</comment>
<keyword evidence="9 11" id="KW-1015">Disulfide bond</keyword>
<comment type="cofactor">
    <cofactor evidence="11">
        <name>Mn(2+)</name>
        <dbReference type="ChEBI" id="CHEBI:29035"/>
    </cofactor>
</comment>
<comment type="pathway">
    <text evidence="11">Protein modification; protein glycosylation.</text>
</comment>
<dbReference type="GO" id="GO:0000139">
    <property type="term" value="C:Golgi membrane"/>
    <property type="evidence" value="ECO:0007669"/>
    <property type="project" value="UniProtKB-SubCell"/>
</dbReference>
<evidence type="ECO:0000256" key="5">
    <source>
        <dbReference type="ARBA" id="ARBA00022968"/>
    </source>
</evidence>
<evidence type="ECO:0000313" key="14">
    <source>
        <dbReference type="Proteomes" id="UP000078046"/>
    </source>
</evidence>
<dbReference type="EMBL" id="LWCA01000053">
    <property type="protein sequence ID" value="OAF71415.1"/>
    <property type="molecule type" value="Genomic_DNA"/>
</dbReference>
<dbReference type="InterPro" id="IPR001173">
    <property type="entry name" value="Glyco_trans_2-like"/>
</dbReference>
<keyword evidence="8 11" id="KW-0472">Membrane</keyword>
<keyword evidence="14" id="KW-1185">Reference proteome</keyword>
<evidence type="ECO:0000256" key="4">
    <source>
        <dbReference type="ARBA" id="ARBA00022734"/>
    </source>
</evidence>
<protein>
    <recommendedName>
        <fullName evidence="11">Polypeptide N-acetylgalactosaminyltransferase</fullName>
        <ecNumber evidence="11">2.4.1.-</ecNumber>
    </recommendedName>
    <alternativeName>
        <fullName evidence="11">Protein-UDP acetylgalactosaminyltransferase</fullName>
    </alternativeName>
</protein>
<gene>
    <name evidence="13" type="ORF">A3Q56_00816</name>
</gene>
<evidence type="ECO:0000256" key="9">
    <source>
        <dbReference type="ARBA" id="ARBA00023157"/>
    </source>
</evidence>
<dbReference type="InterPro" id="IPR035992">
    <property type="entry name" value="Ricin_B-like_lectins"/>
</dbReference>
<evidence type="ECO:0000256" key="3">
    <source>
        <dbReference type="ARBA" id="ARBA00022692"/>
    </source>
</evidence>
<reference evidence="13 14" key="1">
    <citation type="submission" date="2016-04" db="EMBL/GenBank/DDBJ databases">
        <title>The genome of Intoshia linei affirms orthonectids as highly simplified spiralians.</title>
        <authorList>
            <person name="Mikhailov K.V."/>
            <person name="Slusarev G.S."/>
            <person name="Nikitin M.A."/>
            <person name="Logacheva M.D."/>
            <person name="Penin A."/>
            <person name="Aleoshin V."/>
            <person name="Panchin Y.V."/>
        </authorList>
    </citation>
    <scope>NUCLEOTIDE SEQUENCE [LARGE SCALE GENOMIC DNA]</scope>
    <source>
        <strain evidence="13">Intl2013</strain>
        <tissue evidence="13">Whole animal</tissue>
    </source>
</reference>
<dbReference type="InterPro" id="IPR045885">
    <property type="entry name" value="GalNAc-T"/>
</dbReference>
<dbReference type="Pfam" id="PF00652">
    <property type="entry name" value="Ricin_B_lectin"/>
    <property type="match status" value="1"/>
</dbReference>
<keyword evidence="11" id="KW-0464">Manganese</keyword>
<keyword evidence="11" id="KW-0328">Glycosyltransferase</keyword>
<comment type="caution">
    <text evidence="13">The sequence shown here is derived from an EMBL/GenBank/DDBJ whole genome shotgun (WGS) entry which is preliminary data.</text>
</comment>
<dbReference type="PANTHER" id="PTHR11675">
    <property type="entry name" value="N-ACETYLGALACTOSAMINYLTRANSFERASE"/>
    <property type="match status" value="1"/>
</dbReference>
<keyword evidence="7 11" id="KW-0333">Golgi apparatus</keyword>
<feature type="domain" description="Ricin B lectin" evidence="12">
    <location>
        <begin position="466"/>
        <end position="586"/>
    </location>
</feature>
<keyword evidence="10" id="KW-0325">Glycoprotein</keyword>
<evidence type="ECO:0000256" key="8">
    <source>
        <dbReference type="ARBA" id="ARBA00023136"/>
    </source>
</evidence>
<sequence length="594" mass="68476">MSTNTQYRQYVDSRIGSEKNMLIRFNKKKLFYCIWLIFLVLCMYCLASLKKNKEIVINIQKDSHTFQDGLKEIDWVDYDFIKYESMRKGPGENGKPFIPDSRYAVENSKLYEANGYSGLVSDMVSLNRSIPDIRNPKCNGKLYLSNINSVSVILIYYEEHFSTLLRSIHSIINRTPPSLLGEIILVDDGTVSESLTVKLPKLIYDNAYYKKVKIIKHSKREGLIAARLSGAKAAIYENLVFMDAHSEVNVNWLPPLIDPIARKYTTVTCPFIDVIDAVTFEIKGQDEGSRGAFDWSFYYKRLPLFPESVKNPDLPFKSPVMAGGYFAISARWFWELGGYDPGIVIWGGEQYELSFKIWQCHGQMLDVPCSRIGHVYRVGGRGFPNPQIGNFVAKNFRRVAEVWMDEYKEYLYDRNPGWKTVDYGDISGRLAIRKNLNCNSFDWFIKNVLIDLEEYYPMVEPLPLASGSLINMDSKQCIDTHYGKESDPIHVTDCSKKVEGNITITYRYELKGSKSNACFDLSFHEPGNKIVLWPCHNQKGNQYFKYNPKTHQLYQFISKLCLEPKDGVIIVNHCNETSLKQKWNFDYVNVTSMN</sequence>
<dbReference type="OrthoDB" id="6159198at2759"/>
<dbReference type="GO" id="GO:0006493">
    <property type="term" value="P:protein O-linked glycosylation"/>
    <property type="evidence" value="ECO:0007669"/>
    <property type="project" value="TreeGrafter"/>
</dbReference>
<proteinExistence type="inferred from homology"/>
<dbReference type="GO" id="GO:0004653">
    <property type="term" value="F:polypeptide N-acetylgalactosaminyltransferase activity"/>
    <property type="evidence" value="ECO:0007669"/>
    <property type="project" value="TreeGrafter"/>
</dbReference>
<dbReference type="Gene3D" id="2.80.10.50">
    <property type="match status" value="1"/>
</dbReference>
<dbReference type="PANTHER" id="PTHR11675:SF134">
    <property type="entry name" value="N-ACETYLGALACTOSAMINYLTRANSFERASE 4-RELATED"/>
    <property type="match status" value="1"/>
</dbReference>
<dbReference type="GO" id="GO:0030246">
    <property type="term" value="F:carbohydrate binding"/>
    <property type="evidence" value="ECO:0007669"/>
    <property type="project" value="UniProtKB-KW"/>
</dbReference>
<organism evidence="13 14">
    <name type="scientific">Intoshia linei</name>
    <dbReference type="NCBI Taxonomy" id="1819745"/>
    <lineage>
        <taxon>Eukaryota</taxon>
        <taxon>Metazoa</taxon>
        <taxon>Spiralia</taxon>
        <taxon>Lophotrochozoa</taxon>
        <taxon>Mesozoa</taxon>
        <taxon>Orthonectida</taxon>
        <taxon>Rhopaluridae</taxon>
        <taxon>Intoshia</taxon>
    </lineage>
</organism>
<keyword evidence="5" id="KW-0735">Signal-anchor</keyword>
<evidence type="ECO:0000256" key="6">
    <source>
        <dbReference type="ARBA" id="ARBA00022989"/>
    </source>
</evidence>
<keyword evidence="4 11" id="KW-0430">Lectin</keyword>
<evidence type="ECO:0000259" key="12">
    <source>
        <dbReference type="SMART" id="SM00458"/>
    </source>
</evidence>
<evidence type="ECO:0000256" key="11">
    <source>
        <dbReference type="RuleBase" id="RU361242"/>
    </source>
</evidence>
<dbReference type="SUPFAM" id="SSF53448">
    <property type="entry name" value="Nucleotide-diphospho-sugar transferases"/>
    <property type="match status" value="1"/>
</dbReference>
<keyword evidence="3 11" id="KW-0812">Transmembrane</keyword>
<dbReference type="UniPathway" id="UPA00378"/>
<evidence type="ECO:0000313" key="13">
    <source>
        <dbReference type="EMBL" id="OAF71415.1"/>
    </source>
</evidence>
<dbReference type="Proteomes" id="UP000078046">
    <property type="component" value="Unassembled WGS sequence"/>
</dbReference>
<keyword evidence="11" id="KW-0808">Transferase</keyword>
<comment type="subcellular location">
    <subcellularLocation>
        <location evidence="1 11">Golgi apparatus membrane</location>
        <topology evidence="1 11">Single-pass type II membrane protein</topology>
    </subcellularLocation>
</comment>
<dbReference type="InterPro" id="IPR029044">
    <property type="entry name" value="Nucleotide-diphossugar_trans"/>
</dbReference>
<dbReference type="InterPro" id="IPR000772">
    <property type="entry name" value="Ricin_B_lectin"/>
</dbReference>
<dbReference type="EC" id="2.4.1.-" evidence="11"/>
<dbReference type="AlphaFoldDB" id="A0A177BB35"/>
<name>A0A177BB35_9BILA</name>
<keyword evidence="6 11" id="KW-1133">Transmembrane helix</keyword>
<dbReference type="CDD" id="cd02510">
    <property type="entry name" value="pp-GalNAc-T"/>
    <property type="match status" value="1"/>
</dbReference>
<evidence type="ECO:0000256" key="1">
    <source>
        <dbReference type="ARBA" id="ARBA00004323"/>
    </source>
</evidence>
<dbReference type="Gene3D" id="3.90.550.10">
    <property type="entry name" value="Spore Coat Polysaccharide Biosynthesis Protein SpsA, Chain A"/>
    <property type="match status" value="1"/>
</dbReference>
<dbReference type="Pfam" id="PF00535">
    <property type="entry name" value="Glycos_transf_2"/>
    <property type="match status" value="1"/>
</dbReference>
<evidence type="ECO:0000256" key="7">
    <source>
        <dbReference type="ARBA" id="ARBA00023034"/>
    </source>
</evidence>
<accession>A0A177BB35</accession>
<dbReference type="SMART" id="SM00458">
    <property type="entry name" value="RICIN"/>
    <property type="match status" value="1"/>
</dbReference>
<dbReference type="PROSITE" id="PS50231">
    <property type="entry name" value="RICIN_B_LECTIN"/>
    <property type="match status" value="1"/>
</dbReference>
<evidence type="ECO:0000256" key="2">
    <source>
        <dbReference type="ARBA" id="ARBA00005680"/>
    </source>
</evidence>
<dbReference type="SUPFAM" id="SSF50370">
    <property type="entry name" value="Ricin B-like lectins"/>
    <property type="match status" value="1"/>
</dbReference>
<evidence type="ECO:0000256" key="10">
    <source>
        <dbReference type="ARBA" id="ARBA00023180"/>
    </source>
</evidence>
<dbReference type="CDD" id="cd23439">
    <property type="entry name" value="beta-trefoil_Ricin_GALNT10-like"/>
    <property type="match status" value="1"/>
</dbReference>
<feature type="transmembrane region" description="Helical" evidence="11">
    <location>
        <begin position="30"/>
        <end position="49"/>
    </location>
</feature>